<dbReference type="InterPro" id="IPR027417">
    <property type="entry name" value="P-loop_NTPase"/>
</dbReference>
<proteinExistence type="predicted"/>
<comment type="caution">
    <text evidence="6">The sequence shown here is derived from an EMBL/GenBank/DDBJ whole genome shotgun (WGS) entry which is preliminary data.</text>
</comment>
<evidence type="ECO:0000256" key="3">
    <source>
        <dbReference type="ARBA" id="ARBA00023012"/>
    </source>
</evidence>
<dbReference type="Pfam" id="PF00582">
    <property type="entry name" value="Usp"/>
    <property type="match status" value="1"/>
</dbReference>
<evidence type="ECO:0000259" key="5">
    <source>
        <dbReference type="Pfam" id="PF02702"/>
    </source>
</evidence>
<evidence type="ECO:0000256" key="2">
    <source>
        <dbReference type="ARBA" id="ARBA00022777"/>
    </source>
</evidence>
<dbReference type="InterPro" id="IPR052023">
    <property type="entry name" value="Histidine_kinase_KdpD"/>
</dbReference>
<dbReference type="AlphaFoldDB" id="A0A3D8P5A2"/>
<keyword evidence="7" id="KW-1185">Reference proteome</keyword>
<dbReference type="GO" id="GO:0005737">
    <property type="term" value="C:cytoplasm"/>
    <property type="evidence" value="ECO:0007669"/>
    <property type="project" value="UniProtKB-ARBA"/>
</dbReference>
<dbReference type="Gene3D" id="3.40.50.300">
    <property type="entry name" value="P-loop containing nucleotide triphosphate hydrolases"/>
    <property type="match status" value="2"/>
</dbReference>
<feature type="domain" description="UspA" evidence="4">
    <location>
        <begin position="594"/>
        <end position="710"/>
    </location>
</feature>
<dbReference type="EMBL" id="QSLN01000005">
    <property type="protein sequence ID" value="RDV83402.1"/>
    <property type="molecule type" value="Genomic_DNA"/>
</dbReference>
<evidence type="ECO:0008006" key="8">
    <source>
        <dbReference type="Google" id="ProtNLM"/>
    </source>
</evidence>
<dbReference type="GO" id="GO:0000155">
    <property type="term" value="F:phosphorelay sensor kinase activity"/>
    <property type="evidence" value="ECO:0007669"/>
    <property type="project" value="InterPro"/>
</dbReference>
<keyword evidence="2" id="KW-0418">Kinase</keyword>
<protein>
    <recommendedName>
        <fullName evidence="8">Histidine kinase</fullName>
    </recommendedName>
</protein>
<dbReference type="GO" id="GO:0005886">
    <property type="term" value="C:plasma membrane"/>
    <property type="evidence" value="ECO:0007669"/>
    <property type="project" value="TreeGrafter"/>
</dbReference>
<dbReference type="PANTHER" id="PTHR45569">
    <property type="entry name" value="SENSOR PROTEIN KDPD"/>
    <property type="match status" value="1"/>
</dbReference>
<evidence type="ECO:0000313" key="6">
    <source>
        <dbReference type="EMBL" id="RDV83402.1"/>
    </source>
</evidence>
<accession>A0A3D8P5A2</accession>
<feature type="domain" description="Signal transduction histidine kinase osmosensitive K+ channel sensor N-terminal" evidence="5">
    <location>
        <begin position="7"/>
        <end position="206"/>
    </location>
</feature>
<reference evidence="6 7" key="1">
    <citation type="submission" date="2018-08" db="EMBL/GenBank/DDBJ databases">
        <title>Form III RuBisCO-mediated autotrophy in Thermodesulfobium bacteria.</title>
        <authorList>
            <person name="Toshchakov S.V."/>
            <person name="Kublanov I.V."/>
            <person name="Frolov E."/>
            <person name="Bonch-Osmolovskaya E.A."/>
            <person name="Tourova T.P."/>
            <person name="Chernych N.A."/>
            <person name="Lebedinsky A.V."/>
        </authorList>
    </citation>
    <scope>NUCLEOTIDE SEQUENCE [LARGE SCALE GENOMIC DNA]</scope>
    <source>
        <strain evidence="6 7">SR</strain>
    </source>
</reference>
<sequence length="732" mass="81697">MVGVNGGRLKLLVGIISWPGNTVALLQEGQELLSQGRDVVIGILKYSDPEIEALSRTLRSIPPLGERLNLPEILAQRPEVVLVDDAGALYPEDSPYQARWQEVEEILAAGIDVVATVHALELEGFKEFLPFPLTSPPSLSEGIVPASFLDRASEVELVDVTPEELSRQGISLPPGFDPRSRIGPYLAAANFAAFRRAVLKRLADEVDEQLFRPGVETRAKAARERILLAVSTQRNLERLLRRSLLLAERLQASLMVVHLRVPGRHQEPFPWDYVERMLAPVGGTWMEEEVGDESEVPARLSEIIAAHHITRLVVGHSARSRWEELVKGSVLNELLRRNRHINVLVVAPASEAKEGETEAASSSAIPDLRLPLKGKLKIYLGPIAGVGKTYRMLRDAHELKEKGIDVVVGYVETHGRAETEAQIGDLEVLPRKQVVYRGKTFTELDLEGVLRRRPQVVLIDELAHTNVPGVKNAKRYQDVLEILAAGIDVYTTLNIQHLESLNDVIEEITGVKVRETLPDWVLGLADEIILVDLASSLLLKRLEQGKIYPLPKVEQALRHFFRPENIIALRELALRQLAHHLGEKQARLAPERRERILVAVNLKPYAERLVRRGLRLAVAQRAELMVVHCDVTGGKLSPEATSIRNYLKRLCDSIGIPYHEEKVLSDRDVALVLANLCRAKGITQMVLGHSQRSRWQEFWKGSVISQLLRSLRTVDLHLVPINSGSWTAEVAV</sequence>
<organism evidence="6 7">
    <name type="scientific">Ammonifex thiophilus</name>
    <dbReference type="NCBI Taxonomy" id="444093"/>
    <lineage>
        <taxon>Bacteria</taxon>
        <taxon>Bacillati</taxon>
        <taxon>Bacillota</taxon>
        <taxon>Clostridia</taxon>
        <taxon>Thermoanaerobacterales</taxon>
        <taxon>Thermoanaerobacteraceae</taxon>
        <taxon>Ammonifex</taxon>
    </lineage>
</organism>
<dbReference type="InterPro" id="IPR014729">
    <property type="entry name" value="Rossmann-like_a/b/a_fold"/>
</dbReference>
<keyword evidence="3" id="KW-0902">Two-component regulatory system</keyword>
<name>A0A3D8P5A2_9THEO</name>
<evidence type="ECO:0000259" key="4">
    <source>
        <dbReference type="Pfam" id="PF00582"/>
    </source>
</evidence>
<dbReference type="Gene3D" id="3.40.50.620">
    <property type="entry name" value="HUPs"/>
    <property type="match status" value="2"/>
</dbReference>
<keyword evidence="1" id="KW-0808">Transferase</keyword>
<evidence type="ECO:0000313" key="7">
    <source>
        <dbReference type="Proteomes" id="UP000256329"/>
    </source>
</evidence>
<dbReference type="InterPro" id="IPR006016">
    <property type="entry name" value="UspA"/>
</dbReference>
<dbReference type="PANTHER" id="PTHR45569:SF1">
    <property type="entry name" value="SENSOR PROTEIN KDPD"/>
    <property type="match status" value="1"/>
</dbReference>
<gene>
    <name evidence="6" type="ORF">DXX99_05285</name>
</gene>
<dbReference type="InterPro" id="IPR003852">
    <property type="entry name" value="Sig_transdc_His_kinase_KdpD_N"/>
</dbReference>
<dbReference type="Proteomes" id="UP000256329">
    <property type="component" value="Unassembled WGS sequence"/>
</dbReference>
<evidence type="ECO:0000256" key="1">
    <source>
        <dbReference type="ARBA" id="ARBA00022679"/>
    </source>
</evidence>
<dbReference type="Pfam" id="PF02702">
    <property type="entry name" value="KdpD"/>
    <property type="match status" value="2"/>
</dbReference>
<dbReference type="FunFam" id="3.40.50.300:FF:000483">
    <property type="entry name" value="Sensor histidine kinase KdpD"/>
    <property type="match status" value="1"/>
</dbReference>
<dbReference type="SUPFAM" id="SSF52402">
    <property type="entry name" value="Adenine nucleotide alpha hydrolases-like"/>
    <property type="match status" value="2"/>
</dbReference>
<feature type="domain" description="Signal transduction histidine kinase osmosensitive K+ channel sensor N-terminal" evidence="5">
    <location>
        <begin position="373"/>
        <end position="580"/>
    </location>
</feature>